<sequence length="719" mass="81489">MEEYSLDRHLKSYCDAHEEYQNLYATWSLNRKSCSEMLKTVLLRYPHYSLHDASHAEAILSKIEMLLGSRVSQLSPTDTWLVLHAAYAHDLGMVVQWRDLQNAWSDPAFQNYLTSLAEGEDKDLRNAVQWLRKMEAGKKDDALWPLHIVRSVQLIDAAYFRSQHAAMSKSYIERIAQGLQIDLGHSGLVRSRLLQLLGEICACHTAPEDQVLELPYETNGFGSDYAHPRFVAMLLRLGDLLDVDNGRFNAAAEEVIGGLPESSVAHKEKHEATKHLLITPERIEFASDGPDEPSYLEARRFVNWLEAEIRFLTMNWVILVPKGFGGFAPRFEKPKLCIKGVPDAEGLAGLHFEISQKKAFEIIEGSNIYENKLVFIRELLQNAMDASKIQLWRDLCAGTYQAWIGEKDSKKLQALQPYSLQAEIYHSYPIKIHLSTDVDQVTQIEIEDRGTGITLDTFKRMCNVGASPSGSDELKKEIQCMPKWLRPTAGFGIGLQSIFLVADRFEIVTNNGAEVLTAIAHSNQNGGYLQIKKEGSRPFRGTTIRIALKVPIAPSFTFAGKSFYYWYFQYDPMEAQNCLGELQILDEVSKNYGTSLFTVHVSSNNPSVGSQTITHLIPICENFAADKWERRDNYLIQFENDCSTAKLWNETNAVYAELSLHPESRSLSEVRFKGVRVKDNLLFHEQCLGAVIDIYGFDTKSCLRLNRSELTKEGNRIPE</sequence>
<accession>A0A564SSP0</accession>
<organism evidence="2 3">
    <name type="scientific">Faecalibacterium prausnitzii</name>
    <dbReference type="NCBI Taxonomy" id="853"/>
    <lineage>
        <taxon>Bacteria</taxon>
        <taxon>Bacillati</taxon>
        <taxon>Bacillota</taxon>
        <taxon>Clostridia</taxon>
        <taxon>Eubacteriales</taxon>
        <taxon>Oscillospiraceae</taxon>
        <taxon>Faecalibacterium</taxon>
    </lineage>
</organism>
<dbReference type="Pfam" id="PF24391">
    <property type="entry name" value="HD-CE"/>
    <property type="match status" value="1"/>
</dbReference>
<reference evidence="2 3" key="1">
    <citation type="submission" date="2019-07" db="EMBL/GenBank/DDBJ databases">
        <authorList>
            <person name="Hibberd C M."/>
            <person name="Gehrig L. J."/>
            <person name="Chang H.-W."/>
            <person name="Venkatesh S."/>
        </authorList>
    </citation>
    <scope>NUCLEOTIDE SEQUENCE [LARGE SCALE GENOMIC DNA]</scope>
    <source>
        <strain evidence="2">Faecalibacterium_prausnitzii_JG_BgPS064</strain>
    </source>
</reference>
<dbReference type="InterPro" id="IPR036890">
    <property type="entry name" value="HATPase_C_sf"/>
</dbReference>
<dbReference type="Gene3D" id="3.30.565.10">
    <property type="entry name" value="Histidine kinase-like ATPase, C-terminal domain"/>
    <property type="match status" value="1"/>
</dbReference>
<name>A0A564SSP0_9FIRM</name>
<dbReference type="Proteomes" id="UP000406184">
    <property type="component" value="Unassembled WGS sequence"/>
</dbReference>
<evidence type="ECO:0000313" key="3">
    <source>
        <dbReference type="Proteomes" id="UP000406184"/>
    </source>
</evidence>
<evidence type="ECO:0000259" key="1">
    <source>
        <dbReference type="Pfam" id="PF24391"/>
    </source>
</evidence>
<proteinExistence type="predicted"/>
<dbReference type="EMBL" id="CABHMY010000087">
    <property type="protein sequence ID" value="VUW98154.1"/>
    <property type="molecule type" value="Genomic_DNA"/>
</dbReference>
<dbReference type="InterPro" id="IPR056471">
    <property type="entry name" value="HD-CE"/>
</dbReference>
<feature type="domain" description="HD-CE" evidence="1">
    <location>
        <begin position="46"/>
        <end position="310"/>
    </location>
</feature>
<protein>
    <submittedName>
        <fullName evidence="2">Chaperone protein HtpG</fullName>
    </submittedName>
</protein>
<evidence type="ECO:0000313" key="2">
    <source>
        <dbReference type="EMBL" id="VUW98154.1"/>
    </source>
</evidence>
<gene>
    <name evidence="2" type="primary">htpG_2</name>
    <name evidence="2" type="ORF">FPPS064S07_02431</name>
</gene>
<dbReference type="SUPFAM" id="SSF55874">
    <property type="entry name" value="ATPase domain of HSP90 chaperone/DNA topoisomerase II/histidine kinase"/>
    <property type="match status" value="1"/>
</dbReference>
<keyword evidence="3" id="KW-1185">Reference proteome</keyword>
<dbReference type="AlphaFoldDB" id="A0A564SSP0"/>